<dbReference type="Proteomes" id="UP001500416">
    <property type="component" value="Unassembled WGS sequence"/>
</dbReference>
<evidence type="ECO:0000256" key="1">
    <source>
        <dbReference type="SAM" id="MobiDB-lite"/>
    </source>
</evidence>
<dbReference type="RefSeq" id="WP_343940102.1">
    <property type="nucleotide sequence ID" value="NZ_BAAABU010000034.1"/>
</dbReference>
<keyword evidence="4" id="KW-1185">Reference proteome</keyword>
<accession>A0ABP3EIJ1</accession>
<proteinExistence type="predicted"/>
<feature type="transmembrane region" description="Helical" evidence="2">
    <location>
        <begin position="21"/>
        <end position="44"/>
    </location>
</feature>
<protein>
    <submittedName>
        <fullName evidence="3">Uncharacterized protein</fullName>
    </submittedName>
</protein>
<reference evidence="4" key="1">
    <citation type="journal article" date="2019" name="Int. J. Syst. Evol. Microbiol.">
        <title>The Global Catalogue of Microorganisms (GCM) 10K type strain sequencing project: providing services to taxonomists for standard genome sequencing and annotation.</title>
        <authorList>
            <consortium name="The Broad Institute Genomics Platform"/>
            <consortium name="The Broad Institute Genome Sequencing Center for Infectious Disease"/>
            <person name="Wu L."/>
            <person name="Ma J."/>
        </authorList>
    </citation>
    <scope>NUCLEOTIDE SEQUENCE [LARGE SCALE GENOMIC DNA]</scope>
    <source>
        <strain evidence="4">JCM 3380</strain>
    </source>
</reference>
<gene>
    <name evidence="3" type="ORF">GCM10010492_74950</name>
</gene>
<evidence type="ECO:0000313" key="3">
    <source>
        <dbReference type="EMBL" id="GAA0262880.1"/>
    </source>
</evidence>
<evidence type="ECO:0000313" key="4">
    <source>
        <dbReference type="Proteomes" id="UP001500416"/>
    </source>
</evidence>
<feature type="region of interest" description="Disordered" evidence="1">
    <location>
        <begin position="50"/>
        <end position="132"/>
    </location>
</feature>
<keyword evidence="2" id="KW-0472">Membrane</keyword>
<evidence type="ECO:0000256" key="2">
    <source>
        <dbReference type="SAM" id="Phobius"/>
    </source>
</evidence>
<comment type="caution">
    <text evidence="3">The sequence shown here is derived from an EMBL/GenBank/DDBJ whole genome shotgun (WGS) entry which is preliminary data.</text>
</comment>
<organism evidence="3 4">
    <name type="scientific">Saccharothrix mutabilis subsp. mutabilis</name>
    <dbReference type="NCBI Taxonomy" id="66855"/>
    <lineage>
        <taxon>Bacteria</taxon>
        <taxon>Bacillati</taxon>
        <taxon>Actinomycetota</taxon>
        <taxon>Actinomycetes</taxon>
        <taxon>Pseudonocardiales</taxon>
        <taxon>Pseudonocardiaceae</taxon>
        <taxon>Saccharothrix</taxon>
    </lineage>
</organism>
<name>A0ABP3EIJ1_9PSEU</name>
<feature type="compositionally biased region" description="Low complexity" evidence="1">
    <location>
        <begin position="58"/>
        <end position="105"/>
    </location>
</feature>
<keyword evidence="2" id="KW-1133">Transmembrane helix</keyword>
<sequence length="132" mass="13092">MTTTTDQTPVFVDPSGRRRRVLRLVIGVAVAGVLVYVALLVVALSGGPVKPSSLLPIPAAEDAPTTTTAPPATTTTTDAAKPATTAGTTTRKTAAGAPAVTTTADPTPPSTPGSKRTDPPGASNRPTPPGKG</sequence>
<dbReference type="EMBL" id="BAAABU010000034">
    <property type="protein sequence ID" value="GAA0262880.1"/>
    <property type="molecule type" value="Genomic_DNA"/>
</dbReference>
<keyword evidence="2" id="KW-0812">Transmembrane</keyword>